<name>A0ACD5XNK2_AVESA</name>
<reference evidence="1" key="1">
    <citation type="submission" date="2021-05" db="EMBL/GenBank/DDBJ databases">
        <authorList>
            <person name="Scholz U."/>
            <person name="Mascher M."/>
            <person name="Fiebig A."/>
        </authorList>
    </citation>
    <scope>NUCLEOTIDE SEQUENCE [LARGE SCALE GENOMIC DNA]</scope>
</reference>
<evidence type="ECO:0000313" key="1">
    <source>
        <dbReference type="EnsemblPlants" id="AVESA.00010b.r2.5AG0827430.1.CDS"/>
    </source>
</evidence>
<protein>
    <submittedName>
        <fullName evidence="1">Uncharacterized protein</fullName>
    </submittedName>
</protein>
<organism evidence="1 2">
    <name type="scientific">Avena sativa</name>
    <name type="common">Oat</name>
    <dbReference type="NCBI Taxonomy" id="4498"/>
    <lineage>
        <taxon>Eukaryota</taxon>
        <taxon>Viridiplantae</taxon>
        <taxon>Streptophyta</taxon>
        <taxon>Embryophyta</taxon>
        <taxon>Tracheophyta</taxon>
        <taxon>Spermatophyta</taxon>
        <taxon>Magnoliopsida</taxon>
        <taxon>Liliopsida</taxon>
        <taxon>Poales</taxon>
        <taxon>Poaceae</taxon>
        <taxon>BOP clade</taxon>
        <taxon>Pooideae</taxon>
        <taxon>Poodae</taxon>
        <taxon>Poeae</taxon>
        <taxon>Poeae Chloroplast Group 1 (Aveneae type)</taxon>
        <taxon>Aveninae</taxon>
        <taxon>Avena</taxon>
    </lineage>
</organism>
<accession>A0ACD5XNK2</accession>
<dbReference type="EnsemblPlants" id="AVESA.00010b.r2.5AG0827430.1">
    <property type="protein sequence ID" value="AVESA.00010b.r2.5AG0827430.1.CDS"/>
    <property type="gene ID" value="AVESA.00010b.r2.5AG0827430"/>
</dbReference>
<dbReference type="Proteomes" id="UP001732700">
    <property type="component" value="Chromosome 5A"/>
</dbReference>
<reference evidence="1" key="2">
    <citation type="submission" date="2025-09" db="UniProtKB">
        <authorList>
            <consortium name="EnsemblPlants"/>
        </authorList>
    </citation>
    <scope>IDENTIFICATION</scope>
</reference>
<evidence type="ECO:0000313" key="2">
    <source>
        <dbReference type="Proteomes" id="UP001732700"/>
    </source>
</evidence>
<sequence length="393" mass="42923">MKPKKVHARLMTFPSTAKIAPEPIGVVLIISAWNYPLLLSLDPVIGAIAAGNAVLLKPSEVAPTTSSLLAELLPRYIDSTCIKVVEGGIHETTALLEQKWDKIFYTGNSKVGRIVMAAAARHLTPVVLELGGKCPVVVDSNVNLHVDAKRIAAGKWGCNNGQACIAPDFIITTLSFAPKLEVLEKFYGKDPLLSADLSWVVNMNHFNRLKGMMDDEMVSDKVVLGGQRDEQELKIAPTIYLDVPLDSTIMKEEIFGPLLPIITVDKIHESFGLINSMTKPLAAYLFTRDSKLQEQFERTISAGGMLLNDTSIHLTNPHLPFGGVGESGTGAYHGKFSFDAFSHRKAVLHRGFWGEAKARYPPYSPAKLKILRGVLEGKLVAMIQAIMGFPRGK</sequence>
<keyword evidence="2" id="KW-1185">Reference proteome</keyword>
<proteinExistence type="predicted"/>